<gene>
    <name evidence="18" type="primary">spoIIIE</name>
    <name evidence="18" type="ORF">VRLFYP33_01066</name>
</gene>
<evidence type="ECO:0000256" key="6">
    <source>
        <dbReference type="ARBA" id="ARBA00022741"/>
    </source>
</evidence>
<evidence type="ECO:0000256" key="10">
    <source>
        <dbReference type="ARBA" id="ARBA00023125"/>
    </source>
</evidence>
<keyword evidence="9 16" id="KW-1133">Transmembrane helix</keyword>
<dbReference type="InterPro" id="IPR002543">
    <property type="entry name" value="FtsK_dom"/>
</dbReference>
<dbReference type="PROSITE" id="PS50901">
    <property type="entry name" value="FTSK"/>
    <property type="match status" value="1"/>
</dbReference>
<feature type="transmembrane region" description="Helical" evidence="16">
    <location>
        <begin position="159"/>
        <end position="181"/>
    </location>
</feature>
<proteinExistence type="inferred from homology"/>
<dbReference type="SUPFAM" id="SSF46785">
    <property type="entry name" value="Winged helix' DNA-binding domain"/>
    <property type="match status" value="1"/>
</dbReference>
<dbReference type="InterPro" id="IPR025199">
    <property type="entry name" value="FtsK_4TM"/>
</dbReference>
<dbReference type="Pfam" id="PF17854">
    <property type="entry name" value="FtsK_alpha"/>
    <property type="match status" value="1"/>
</dbReference>
<keyword evidence="7" id="KW-0159">Chromosome partition</keyword>
<feature type="transmembrane region" description="Helical" evidence="16">
    <location>
        <begin position="111"/>
        <end position="130"/>
    </location>
</feature>
<keyword evidence="8 14" id="KW-0067">ATP-binding</keyword>
<evidence type="ECO:0000256" key="11">
    <source>
        <dbReference type="ARBA" id="ARBA00023136"/>
    </source>
</evidence>
<feature type="compositionally biased region" description="Basic and acidic residues" evidence="15">
    <location>
        <begin position="1"/>
        <end position="10"/>
    </location>
</feature>
<evidence type="ECO:0000313" key="18">
    <source>
        <dbReference type="EMBL" id="VYU03038.1"/>
    </source>
</evidence>
<keyword evidence="10" id="KW-0238">DNA-binding</keyword>
<evidence type="ECO:0000256" key="12">
    <source>
        <dbReference type="ARBA" id="ARBA00023306"/>
    </source>
</evidence>
<feature type="region of interest" description="Disordered" evidence="15">
    <location>
        <begin position="1"/>
        <end position="36"/>
    </location>
</feature>
<keyword evidence="4" id="KW-0132">Cell division</keyword>
<evidence type="ECO:0000256" key="3">
    <source>
        <dbReference type="ARBA" id="ARBA00022475"/>
    </source>
</evidence>
<dbReference type="GO" id="GO:0005886">
    <property type="term" value="C:plasma membrane"/>
    <property type="evidence" value="ECO:0007669"/>
    <property type="project" value="UniProtKB-SubCell"/>
</dbReference>
<evidence type="ECO:0000256" key="5">
    <source>
        <dbReference type="ARBA" id="ARBA00022692"/>
    </source>
</evidence>
<dbReference type="InterPro" id="IPR041027">
    <property type="entry name" value="FtsK_alpha"/>
</dbReference>
<evidence type="ECO:0000256" key="9">
    <source>
        <dbReference type="ARBA" id="ARBA00022989"/>
    </source>
</evidence>
<feature type="transmembrane region" description="Helical" evidence="16">
    <location>
        <begin position="46"/>
        <end position="69"/>
    </location>
</feature>
<dbReference type="GO" id="GO:0007059">
    <property type="term" value="P:chromosome segregation"/>
    <property type="evidence" value="ECO:0007669"/>
    <property type="project" value="UniProtKB-KW"/>
</dbReference>
<keyword evidence="11 16" id="KW-0472">Membrane</keyword>
<dbReference type="GO" id="GO:0005524">
    <property type="term" value="F:ATP binding"/>
    <property type="evidence" value="ECO:0007669"/>
    <property type="project" value="UniProtKB-UniRule"/>
</dbReference>
<feature type="domain" description="FtsK" evidence="17">
    <location>
        <begin position="605"/>
        <end position="791"/>
    </location>
</feature>
<organism evidence="18">
    <name type="scientific">Veillonella ratti</name>
    <dbReference type="NCBI Taxonomy" id="103892"/>
    <lineage>
        <taxon>Bacteria</taxon>
        <taxon>Bacillati</taxon>
        <taxon>Bacillota</taxon>
        <taxon>Negativicutes</taxon>
        <taxon>Veillonellales</taxon>
        <taxon>Veillonellaceae</taxon>
        <taxon>Veillonella</taxon>
    </lineage>
</organism>
<feature type="transmembrane region" description="Helical" evidence="16">
    <location>
        <begin position="75"/>
        <end position="99"/>
    </location>
</feature>
<comment type="similarity">
    <text evidence="2">Belongs to the FtsK/SpoIIIE/SftA family.</text>
</comment>
<evidence type="ECO:0000256" key="15">
    <source>
        <dbReference type="SAM" id="MobiDB-lite"/>
    </source>
</evidence>
<dbReference type="PANTHER" id="PTHR22683:SF41">
    <property type="entry name" value="DNA TRANSLOCASE FTSK"/>
    <property type="match status" value="1"/>
</dbReference>
<dbReference type="Pfam" id="PF13491">
    <property type="entry name" value="FtsK_4TM"/>
    <property type="match status" value="1"/>
</dbReference>
<sequence>MAEQKKERAKAAPRKTATKRKTTTSSRTVKTNKSDKAPKIRKEVRGLFTMLFAVVALLGIFNITSGTVVDIIAGIFKYGFGIGGLIPCLYVGYVGWRILYADKGFSITRRGLLLSLVYLFAITLVTLLMAGNGEELMTTKVAAQGGVLGGMIASLLRSLLGNVGAILVTIVVELGLILLIYQISLRTGLHKAKAKTDVGLEKARVLTEETVQHAKERYADWKEEQTEKRRIYNQEKDTRFSPSAAVEVLTNAAQVSAEAKAKAQEEAARIATEEQRVAAEAEAKANLVAMGEQVDLTKAQAERIDAAQAEAAEFYATVASETSNTTAATNYNEPASNDEDDELEVPPFLRGRGAGTTPTTTITSGATSTAVAADTAMPMEANPATVGVATDGDDASGTVATDSVETEAVAADASTINNTESETDVIPVAADTLATSNMHPVPTLKGTEEDTAAVAVTVDGKPKPRRIELPYHFPPLAMLAKGQPNQVTSQEVTHNVTVLEETLKSFGVIAHVVNATQGPTVTRYELEPAPGTKVSKILNLTDDLKMALAAIDIRIEAPIPGKSAVGIEVPNKNTSAVHLRDVLESEKFQKARGGIPVGLGKDIAGEAVITDLAKMPHLLVAGSTGSGKSVCVNTLISSILFSRKPSEVQLILVDPKMVELSVYNGIPHLKVPVVTDMKKAAAVLRWAVREMEARYLTMATSGVRNISGYNEQYPESAMPLILIIIDELADLMLVAPDVEESINRLAAKARAAGIHMVLATQRPSVNVITGTIKANVPSRISFAVATQIDSRTILDMAGAEKLLGKGDMLFNPIGASKPIRIQGAFISDEEVEELVAFVKQQGRPDYDESITEETEQGTSEEAAAPAEERDELLERAIERVMSEGQASTSMLQRRFRIGYSRAARLVDTMEEMKIIGPANGSKPRDILMTPEEVKTRYFS</sequence>
<comment type="subcellular location">
    <subcellularLocation>
        <location evidence="1">Cell membrane</location>
        <topology evidence="1">Multi-pass membrane protein</topology>
    </subcellularLocation>
</comment>
<dbReference type="AlphaFoldDB" id="A0A6N3BK70"/>
<dbReference type="Gene3D" id="3.40.50.300">
    <property type="entry name" value="P-loop containing nucleotide triphosphate hydrolases"/>
    <property type="match status" value="1"/>
</dbReference>
<evidence type="ECO:0000256" key="2">
    <source>
        <dbReference type="ARBA" id="ARBA00006474"/>
    </source>
</evidence>
<dbReference type="GO" id="GO:0051301">
    <property type="term" value="P:cell division"/>
    <property type="evidence" value="ECO:0007669"/>
    <property type="project" value="UniProtKB-KW"/>
</dbReference>
<dbReference type="Pfam" id="PF01580">
    <property type="entry name" value="FtsK_SpoIIIE"/>
    <property type="match status" value="1"/>
</dbReference>
<protein>
    <submittedName>
        <fullName evidence="18">DNA translocase SpoIIIE</fullName>
    </submittedName>
</protein>
<feature type="region of interest" description="Disordered" evidence="15">
    <location>
        <begin position="845"/>
        <end position="868"/>
    </location>
</feature>
<evidence type="ECO:0000256" key="13">
    <source>
        <dbReference type="ARBA" id="ARBA00024986"/>
    </source>
</evidence>
<dbReference type="InterPro" id="IPR036390">
    <property type="entry name" value="WH_DNA-bd_sf"/>
</dbReference>
<keyword evidence="6 14" id="KW-0547">Nucleotide-binding</keyword>
<dbReference type="SUPFAM" id="SSF52540">
    <property type="entry name" value="P-loop containing nucleoside triphosphate hydrolases"/>
    <property type="match status" value="1"/>
</dbReference>
<dbReference type="Gene3D" id="1.10.10.10">
    <property type="entry name" value="Winged helix-like DNA-binding domain superfamily/Winged helix DNA-binding domain"/>
    <property type="match status" value="1"/>
</dbReference>
<evidence type="ECO:0000259" key="17">
    <source>
        <dbReference type="PROSITE" id="PS50901"/>
    </source>
</evidence>
<dbReference type="EMBL" id="CACRUX010000044">
    <property type="protein sequence ID" value="VYU03038.1"/>
    <property type="molecule type" value="Genomic_DNA"/>
</dbReference>
<dbReference type="PANTHER" id="PTHR22683">
    <property type="entry name" value="SPORULATION PROTEIN RELATED"/>
    <property type="match status" value="1"/>
</dbReference>
<evidence type="ECO:0000256" key="8">
    <source>
        <dbReference type="ARBA" id="ARBA00022840"/>
    </source>
</evidence>
<dbReference type="InterPro" id="IPR027417">
    <property type="entry name" value="P-loop_NTPase"/>
</dbReference>
<comment type="function">
    <text evidence="13">Essential cell division protein that coordinates cell division and chromosome segregation. The N-terminus is involved in assembly of the cell-division machinery. The C-terminus functions as a DNA motor that moves dsDNA in an ATP-dependent manner towards the dif recombination site, which is located within the replication terminus region. Required for activation of the Xer recombinase, allowing activation of chromosome unlinking by recombination.</text>
</comment>
<dbReference type="SMART" id="SM00843">
    <property type="entry name" value="Ftsk_gamma"/>
    <property type="match status" value="1"/>
</dbReference>
<dbReference type="CDD" id="cd01127">
    <property type="entry name" value="TrwB_TraG_TraD_VirD4"/>
    <property type="match status" value="1"/>
</dbReference>
<evidence type="ECO:0000256" key="14">
    <source>
        <dbReference type="PROSITE-ProRule" id="PRU00289"/>
    </source>
</evidence>
<keyword evidence="5 16" id="KW-0812">Transmembrane</keyword>
<dbReference type="InterPro" id="IPR036388">
    <property type="entry name" value="WH-like_DNA-bd_sf"/>
</dbReference>
<name>A0A6N3BK70_9FIRM</name>
<feature type="compositionally biased region" description="Basic residues" evidence="15">
    <location>
        <begin position="11"/>
        <end position="22"/>
    </location>
</feature>
<keyword evidence="3" id="KW-1003">Cell membrane</keyword>
<accession>A0A6N3BK70</accession>
<reference evidence="18" key="1">
    <citation type="submission" date="2019-11" db="EMBL/GenBank/DDBJ databases">
        <authorList>
            <person name="Feng L."/>
        </authorList>
    </citation>
    <scope>NUCLEOTIDE SEQUENCE</scope>
    <source>
        <strain evidence="18">VrattiLFYP33</strain>
    </source>
</reference>
<evidence type="ECO:0000256" key="7">
    <source>
        <dbReference type="ARBA" id="ARBA00022829"/>
    </source>
</evidence>
<dbReference type="Gene3D" id="3.30.980.40">
    <property type="match status" value="1"/>
</dbReference>
<dbReference type="InterPro" id="IPR018541">
    <property type="entry name" value="Ftsk_gamma"/>
</dbReference>
<evidence type="ECO:0000256" key="16">
    <source>
        <dbReference type="SAM" id="Phobius"/>
    </source>
</evidence>
<dbReference type="RefSeq" id="WP_156704636.1">
    <property type="nucleotide sequence ID" value="NZ_CACRUX010000044.1"/>
</dbReference>
<dbReference type="GO" id="GO:0003677">
    <property type="term" value="F:DNA binding"/>
    <property type="evidence" value="ECO:0007669"/>
    <property type="project" value="UniProtKB-KW"/>
</dbReference>
<evidence type="ECO:0000256" key="1">
    <source>
        <dbReference type="ARBA" id="ARBA00004651"/>
    </source>
</evidence>
<dbReference type="InterPro" id="IPR050206">
    <property type="entry name" value="FtsK/SpoIIIE/SftA"/>
</dbReference>
<feature type="binding site" evidence="14">
    <location>
        <begin position="622"/>
        <end position="629"/>
    </location>
    <ligand>
        <name>ATP</name>
        <dbReference type="ChEBI" id="CHEBI:30616"/>
    </ligand>
</feature>
<keyword evidence="12" id="KW-0131">Cell cycle</keyword>
<dbReference type="Pfam" id="PF09397">
    <property type="entry name" value="FtsK_gamma"/>
    <property type="match status" value="1"/>
</dbReference>
<evidence type="ECO:0000256" key="4">
    <source>
        <dbReference type="ARBA" id="ARBA00022618"/>
    </source>
</evidence>